<evidence type="ECO:0008006" key="4">
    <source>
        <dbReference type="Google" id="ProtNLM"/>
    </source>
</evidence>
<dbReference type="AlphaFoldDB" id="A0A1T4Z694"/>
<sequence length="193" mass="21086">MGVGAVGQNCAVGLFKRRRRTSAGAVVSDRDASRADLAALREFATSRSGVEAFVEPKTTVTQTTVVFVAADGEWTRRRVPNEKAAADLARSLKIPLYDANRVGYPQRMREYNARASAKKTSVEVERGDYSPAQFAAIMTLETIAGTEPLPRNPSKSDLERVLRAARGKAHPDRTGGDRARWDQVEQAARKLGL</sequence>
<keyword evidence="3" id="KW-1185">Reference proteome</keyword>
<feature type="region of interest" description="Disordered" evidence="1">
    <location>
        <begin position="146"/>
        <end position="181"/>
    </location>
</feature>
<dbReference type="STRING" id="1736691.SAMN06295964_2754"/>
<accession>A0A1T4Z694</accession>
<reference evidence="3" key="1">
    <citation type="submission" date="2017-02" db="EMBL/GenBank/DDBJ databases">
        <authorList>
            <person name="Varghese N."/>
            <person name="Submissions S."/>
        </authorList>
    </citation>
    <scope>NUCLEOTIDE SEQUENCE [LARGE SCALE GENOMIC DNA]</scope>
    <source>
        <strain evidence="3">9H-4</strain>
    </source>
</reference>
<protein>
    <recommendedName>
        <fullName evidence="4">J domain-containing protein</fullName>
    </recommendedName>
</protein>
<evidence type="ECO:0000256" key="1">
    <source>
        <dbReference type="SAM" id="MobiDB-lite"/>
    </source>
</evidence>
<evidence type="ECO:0000313" key="2">
    <source>
        <dbReference type="EMBL" id="SKB09552.1"/>
    </source>
</evidence>
<gene>
    <name evidence="2" type="ORF">SAMN06295964_2754</name>
</gene>
<feature type="compositionally biased region" description="Basic and acidic residues" evidence="1">
    <location>
        <begin position="169"/>
        <end position="181"/>
    </location>
</feature>
<organism evidence="2 3">
    <name type="scientific">Aeromicrobium choanae</name>
    <dbReference type="NCBI Taxonomy" id="1736691"/>
    <lineage>
        <taxon>Bacteria</taxon>
        <taxon>Bacillati</taxon>
        <taxon>Actinomycetota</taxon>
        <taxon>Actinomycetes</taxon>
        <taxon>Propionibacteriales</taxon>
        <taxon>Nocardioidaceae</taxon>
        <taxon>Aeromicrobium</taxon>
    </lineage>
</organism>
<dbReference type="Proteomes" id="UP000191040">
    <property type="component" value="Chromosome I"/>
</dbReference>
<name>A0A1T4Z694_9ACTN</name>
<proteinExistence type="predicted"/>
<evidence type="ECO:0000313" key="3">
    <source>
        <dbReference type="Proteomes" id="UP000191040"/>
    </source>
</evidence>
<dbReference type="EMBL" id="LT796768">
    <property type="protein sequence ID" value="SKB09552.1"/>
    <property type="molecule type" value="Genomic_DNA"/>
</dbReference>